<dbReference type="EMBL" id="HG001649">
    <property type="protein sequence ID" value="CDF33538.1"/>
    <property type="molecule type" value="Genomic_DNA"/>
</dbReference>
<accession>R7Q6V1</accession>
<evidence type="ECO:0000313" key="3">
    <source>
        <dbReference type="Proteomes" id="UP000012073"/>
    </source>
</evidence>
<evidence type="ECO:0000313" key="2">
    <source>
        <dbReference type="EMBL" id="CDF33538.1"/>
    </source>
</evidence>
<reference evidence="3" key="1">
    <citation type="journal article" date="2013" name="Proc. Natl. Acad. Sci. U.S.A.">
        <title>Genome structure and metabolic features in the red seaweed Chondrus crispus shed light on evolution of the Archaeplastida.</title>
        <authorList>
            <person name="Collen J."/>
            <person name="Porcel B."/>
            <person name="Carre W."/>
            <person name="Ball S.G."/>
            <person name="Chaparro C."/>
            <person name="Tonon T."/>
            <person name="Barbeyron T."/>
            <person name="Michel G."/>
            <person name="Noel B."/>
            <person name="Valentin K."/>
            <person name="Elias M."/>
            <person name="Artiguenave F."/>
            <person name="Arun A."/>
            <person name="Aury J.M."/>
            <person name="Barbosa-Neto J.F."/>
            <person name="Bothwell J.H."/>
            <person name="Bouget F.Y."/>
            <person name="Brillet L."/>
            <person name="Cabello-Hurtado F."/>
            <person name="Capella-Gutierrez S."/>
            <person name="Charrier B."/>
            <person name="Cladiere L."/>
            <person name="Cock J.M."/>
            <person name="Coelho S.M."/>
            <person name="Colleoni C."/>
            <person name="Czjzek M."/>
            <person name="Da Silva C."/>
            <person name="Delage L."/>
            <person name="Denoeud F."/>
            <person name="Deschamps P."/>
            <person name="Dittami S.M."/>
            <person name="Gabaldon T."/>
            <person name="Gachon C.M."/>
            <person name="Groisillier A."/>
            <person name="Herve C."/>
            <person name="Jabbari K."/>
            <person name="Katinka M."/>
            <person name="Kloareg B."/>
            <person name="Kowalczyk N."/>
            <person name="Labadie K."/>
            <person name="Leblanc C."/>
            <person name="Lopez P.J."/>
            <person name="McLachlan D.H."/>
            <person name="Meslet-Cladiere L."/>
            <person name="Moustafa A."/>
            <person name="Nehr Z."/>
            <person name="Nyvall Collen P."/>
            <person name="Panaud O."/>
            <person name="Partensky F."/>
            <person name="Poulain J."/>
            <person name="Rensing S.A."/>
            <person name="Rousvoal S."/>
            <person name="Samson G."/>
            <person name="Symeonidi A."/>
            <person name="Weissenbach J."/>
            <person name="Zambounis A."/>
            <person name="Wincker P."/>
            <person name="Boyen C."/>
        </authorList>
    </citation>
    <scope>NUCLEOTIDE SEQUENCE [LARGE SCALE GENOMIC DNA]</scope>
    <source>
        <strain evidence="3">cv. Stackhouse</strain>
    </source>
</reference>
<sequence length="287" mass="31219">MREGGKRRIIIPAELGYKDERKGPLPQRYGDRRRLFATDASDLRYYYRHIFRIRSQLCAIPNICVNLLPHPSICPSCSFGSLVPTPHSWPTLPNWPPPRPSRTAAYVSPLPAPSPACLPTPSCTLSTPSKPSVKPIPPLTAASPPPLSPLSNLVVRSPCMRALPRPFWEALCPRPFTLACTSSPKPIFPRSSRLPCKIAAAASRSPPYPPRAETSPPPSSSSQRRSSSSECRPACIPVASFRPPLPLCVLRACRACIEAIRPPCSGTSQQGFTCRGAKVRIVGDQCG</sequence>
<dbReference type="OrthoDB" id="3654at2759"/>
<dbReference type="Proteomes" id="UP000012073">
    <property type="component" value="Unassembled WGS sequence"/>
</dbReference>
<proteinExistence type="predicted"/>
<dbReference type="Gramene" id="CDF33538">
    <property type="protein sequence ID" value="CDF33538"/>
    <property type="gene ID" value="CHC_T00002337001"/>
</dbReference>
<protein>
    <submittedName>
        <fullName evidence="2">Uncharacterized protein</fullName>
    </submittedName>
</protein>
<dbReference type="KEGG" id="ccp:CHC_T00002337001"/>
<dbReference type="GeneID" id="17321055"/>
<keyword evidence="3" id="KW-1185">Reference proteome</keyword>
<feature type="region of interest" description="Disordered" evidence="1">
    <location>
        <begin position="202"/>
        <end position="228"/>
    </location>
</feature>
<dbReference type="STRING" id="2769.R7Q6V1"/>
<evidence type="ECO:0000256" key="1">
    <source>
        <dbReference type="SAM" id="MobiDB-lite"/>
    </source>
</evidence>
<name>R7Q6V1_CHOCR</name>
<feature type="compositionally biased region" description="Pro residues" evidence="1">
    <location>
        <begin position="206"/>
        <end position="219"/>
    </location>
</feature>
<gene>
    <name evidence="2" type="ORF">CHC_T00002337001</name>
</gene>
<dbReference type="AlphaFoldDB" id="R7Q6V1"/>
<dbReference type="RefSeq" id="XP_005713341.1">
    <property type="nucleotide sequence ID" value="XM_005713284.1"/>
</dbReference>
<organism evidence="2 3">
    <name type="scientific">Chondrus crispus</name>
    <name type="common">Carrageen Irish moss</name>
    <name type="synonym">Polymorpha crispa</name>
    <dbReference type="NCBI Taxonomy" id="2769"/>
    <lineage>
        <taxon>Eukaryota</taxon>
        <taxon>Rhodophyta</taxon>
        <taxon>Florideophyceae</taxon>
        <taxon>Rhodymeniophycidae</taxon>
        <taxon>Gigartinales</taxon>
        <taxon>Gigartinaceae</taxon>
        <taxon>Chondrus</taxon>
    </lineage>
</organism>